<dbReference type="AlphaFoldDB" id="A0A319EN28"/>
<feature type="signal peptide" evidence="2">
    <location>
        <begin position="1"/>
        <end position="25"/>
    </location>
</feature>
<keyword evidence="2" id="KW-0732">Signal</keyword>
<dbReference type="Proteomes" id="UP000247810">
    <property type="component" value="Unassembled WGS sequence"/>
</dbReference>
<protein>
    <submittedName>
        <fullName evidence="3">Uncharacterized protein</fullName>
    </submittedName>
</protein>
<dbReference type="EMBL" id="KZ825919">
    <property type="protein sequence ID" value="PYH92352.1"/>
    <property type="molecule type" value="Genomic_DNA"/>
</dbReference>
<feature type="chain" id="PRO_5016234477" evidence="2">
    <location>
        <begin position="26"/>
        <end position="158"/>
    </location>
</feature>
<feature type="compositionally biased region" description="Low complexity" evidence="1">
    <location>
        <begin position="73"/>
        <end position="91"/>
    </location>
</feature>
<dbReference type="VEuPathDB" id="FungiDB:BO71DRAFT_442537"/>
<evidence type="ECO:0000313" key="3">
    <source>
        <dbReference type="EMBL" id="PYH92352.1"/>
    </source>
</evidence>
<reference evidence="3 4" key="1">
    <citation type="submission" date="2018-02" db="EMBL/GenBank/DDBJ databases">
        <title>The genomes of Aspergillus section Nigri reveals drivers in fungal speciation.</title>
        <authorList>
            <consortium name="DOE Joint Genome Institute"/>
            <person name="Vesth T.C."/>
            <person name="Nybo J."/>
            <person name="Theobald S."/>
            <person name="Brandl J."/>
            <person name="Frisvad J.C."/>
            <person name="Nielsen K.F."/>
            <person name="Lyhne E.K."/>
            <person name="Kogle M.E."/>
            <person name="Kuo A."/>
            <person name="Riley R."/>
            <person name="Clum A."/>
            <person name="Nolan M."/>
            <person name="Lipzen A."/>
            <person name="Salamov A."/>
            <person name="Henrissat B."/>
            <person name="Wiebenga A."/>
            <person name="De vries R.P."/>
            <person name="Grigoriev I.V."/>
            <person name="Mortensen U.H."/>
            <person name="Andersen M.R."/>
            <person name="Baker S.E."/>
        </authorList>
    </citation>
    <scope>NUCLEOTIDE SEQUENCE [LARGE SCALE GENOMIC DNA]</scope>
    <source>
        <strain evidence="3 4">CBS 707.79</strain>
    </source>
</reference>
<keyword evidence="4" id="KW-1185">Reference proteome</keyword>
<proteinExistence type="predicted"/>
<evidence type="ECO:0000256" key="1">
    <source>
        <dbReference type="SAM" id="MobiDB-lite"/>
    </source>
</evidence>
<feature type="region of interest" description="Disordered" evidence="1">
    <location>
        <begin position="53"/>
        <end position="109"/>
    </location>
</feature>
<accession>A0A319EN28</accession>
<gene>
    <name evidence="3" type="ORF">BO71DRAFT_442537</name>
</gene>
<dbReference type="OrthoDB" id="4187771at2759"/>
<evidence type="ECO:0000256" key="2">
    <source>
        <dbReference type="SAM" id="SignalP"/>
    </source>
</evidence>
<organism evidence="3 4">
    <name type="scientific">Aspergillus ellipticus CBS 707.79</name>
    <dbReference type="NCBI Taxonomy" id="1448320"/>
    <lineage>
        <taxon>Eukaryota</taxon>
        <taxon>Fungi</taxon>
        <taxon>Dikarya</taxon>
        <taxon>Ascomycota</taxon>
        <taxon>Pezizomycotina</taxon>
        <taxon>Eurotiomycetes</taxon>
        <taxon>Eurotiomycetidae</taxon>
        <taxon>Eurotiales</taxon>
        <taxon>Aspergillaceae</taxon>
        <taxon>Aspergillus</taxon>
        <taxon>Aspergillus subgen. Circumdati</taxon>
    </lineage>
</organism>
<sequence length="158" mass="16887">MKFLYSFCGLLRSFLFISLLAGVLTSAHLDISSRDLQSNRFRRSLPASLATAPQGAVGYQPPPGPIANPYVPDVTSAPSDADTAAATPEDTVMPELKREPYDDSTGDNDCLSRSQKNIDAITGVQAVKVAAHQAMANRGMVWSSGGFSLTFALCMLLF</sequence>
<name>A0A319EN28_9EURO</name>
<evidence type="ECO:0000313" key="4">
    <source>
        <dbReference type="Proteomes" id="UP000247810"/>
    </source>
</evidence>